<dbReference type="eggNOG" id="ENOG502Z809">
    <property type="taxonomic scope" value="Bacteria"/>
</dbReference>
<dbReference type="Proteomes" id="UP000030300">
    <property type="component" value="Chromosome"/>
</dbReference>
<protein>
    <submittedName>
        <fullName evidence="1">Exonuclease SbcC</fullName>
    </submittedName>
</protein>
<name>A0A0A1DQ88_NOCSI</name>
<dbReference type="EMBL" id="CP009896">
    <property type="protein sequence ID" value="AIY18733.1"/>
    <property type="molecule type" value="Genomic_DNA"/>
</dbReference>
<dbReference type="AlphaFoldDB" id="A0A0A1DQ88"/>
<evidence type="ECO:0000313" key="2">
    <source>
        <dbReference type="Proteomes" id="UP000030300"/>
    </source>
</evidence>
<dbReference type="RefSeq" id="WP_038681262.1">
    <property type="nucleotide sequence ID" value="NZ_BJMC01000011.1"/>
</dbReference>
<evidence type="ECO:0000313" key="1">
    <source>
        <dbReference type="EMBL" id="AIY18733.1"/>
    </source>
</evidence>
<keyword evidence="1" id="KW-0269">Exonuclease</keyword>
<dbReference type="STRING" id="2045.KR76_21670"/>
<sequence length="1039" mass="108169">MTTSTTARDRALELCRELGWTEVTAEQAAGHPIGTPEQQRVLRDGLSRSGWEELSLTHAERAALAVLAVRVGVDARRIVTLLRFAGVPGDAFGDAVAARGSDDAARFVAEAVRTANRFHEHAVSRLGRVVVRLVHELGLPVPAEVSYLKDWAALVAEKEAPDDRFAEHARVAVDAGLPLTGPFGPLFGAAVGQGRLTRPEALRLAFTGLDTAVRPGDRKVWTRILVDDLDVTDAELVERADALVVVLATGEGPVVEAFAPRLLAAVPDDLVPDVLAAASTVRTKKARRAVTAAAARRLPPEALAPEPDEAPAERGRWLPAPPLAPVPAFTLGAVGPDRLTDLTDLAGLLLGRPEEVVDVETERFLALANALARTDPDGVRQALRGVPETWRCGLWPVAAWVAGEPGPDPSSVNPLVARDAAVVARLGAVPALLSTPSSDDLRIDPADLADRLRAYRAAGVAAAGADLLVALLRLDLDLAGGDGGAAVRAELATLDVPVLDAAGAALPVAAGPLAAGYLADPVVEPEVRVAPRARYWDIDEPVVPASLALFAGLLGRARWMGGRALALWPGWGEATARQLGGGYPDAGFGIGARQLARRAAPLGPGATVNLLAGPRGAHPVAAEDAARAVTEAWARGLLRPGVADARYLDWNVVPGQLAALAPVLLDHADDGLAAVVWPVLADLVAIAVDAPRLLSGTAELAEALLALAPGAVAAVADGRAPQEVLEVPGLRALAARSGSSRAVVAARAAVALLPAPVVPDIPVPAPEPAPPADPSLDADWPAGAGSLAEVADGIALTAQWEDPAATTKMLAFDLVLPDRPGEVYRVVKGWTYDLESEGQCAATERGTGAAAWLSWDGTRMTVSPHRDRVNGRSGPLQHDGPVRPLTTGMVAVALGMVGQDGERGLAGEHLLDVLAARERIGSAVVRSATRLLLTQPDVSPARLVRVLEKRRHLLPLLWPLLTEPVRAAGSTDGPPPRWLNQVLVVALVHAPALRVAARTGRLPADLSGPDGWPGLAVLAARPGKSAALGKARELRSRLT</sequence>
<keyword evidence="1" id="KW-0378">Hydrolase</keyword>
<reference evidence="1 2" key="1">
    <citation type="journal article" date="2015" name="Genome Announc.">
        <title>Complete Genome Sequence of Steroid-Transforming Nocardioides simplex VKM Ac-2033D.</title>
        <authorList>
            <person name="Shtratnikova V.Y."/>
            <person name="Schelkunov M.I."/>
            <person name="Pekov Y.A."/>
            <person name="Fokina V.V."/>
            <person name="Logacheva M.D."/>
            <person name="Sokolov S.L."/>
            <person name="Bragin E.Y."/>
            <person name="Ashapkin V.V."/>
            <person name="Donova M.V."/>
        </authorList>
    </citation>
    <scope>NUCLEOTIDE SEQUENCE [LARGE SCALE GENOMIC DNA]</scope>
    <source>
        <strain evidence="1 2">VKM Ac-2033D</strain>
    </source>
</reference>
<dbReference type="KEGG" id="psim:KR76_21670"/>
<accession>A0A0A1DQ88</accession>
<dbReference type="HOGENOM" id="CLU_278944_0_0_11"/>
<gene>
    <name evidence="1" type="ORF">KR76_21670</name>
</gene>
<keyword evidence="1" id="KW-0540">Nuclease</keyword>
<dbReference type="GO" id="GO:0004527">
    <property type="term" value="F:exonuclease activity"/>
    <property type="evidence" value="ECO:0007669"/>
    <property type="project" value="UniProtKB-KW"/>
</dbReference>
<organism evidence="1 2">
    <name type="scientific">Nocardioides simplex</name>
    <name type="common">Arthrobacter simplex</name>
    <dbReference type="NCBI Taxonomy" id="2045"/>
    <lineage>
        <taxon>Bacteria</taxon>
        <taxon>Bacillati</taxon>
        <taxon>Actinomycetota</taxon>
        <taxon>Actinomycetes</taxon>
        <taxon>Propionibacteriales</taxon>
        <taxon>Nocardioidaceae</taxon>
        <taxon>Pimelobacter</taxon>
    </lineage>
</organism>
<dbReference type="OrthoDB" id="3245799at2"/>
<dbReference type="GeneID" id="96611395"/>
<keyword evidence="2" id="KW-1185">Reference proteome</keyword>
<proteinExistence type="predicted"/>